<organism evidence="5 6">
    <name type="scientific">Thiomonas arsenitoxydans (strain DSM 22701 / CIP 110005 / 3As)</name>
    <dbReference type="NCBI Taxonomy" id="426114"/>
    <lineage>
        <taxon>Bacteria</taxon>
        <taxon>Pseudomonadati</taxon>
        <taxon>Pseudomonadota</taxon>
        <taxon>Betaproteobacteria</taxon>
        <taxon>Burkholderiales</taxon>
        <taxon>Thiomonas</taxon>
    </lineage>
</organism>
<dbReference type="InterPro" id="IPR052155">
    <property type="entry name" value="Biofilm_reg_signaling"/>
</dbReference>
<dbReference type="GO" id="GO:0007165">
    <property type="term" value="P:signal transduction"/>
    <property type="evidence" value="ECO:0007669"/>
    <property type="project" value="InterPro"/>
</dbReference>
<dbReference type="Gene3D" id="6.10.340.10">
    <property type="match status" value="1"/>
</dbReference>
<dbReference type="InterPro" id="IPR001633">
    <property type="entry name" value="EAL_dom"/>
</dbReference>
<evidence type="ECO:0000256" key="1">
    <source>
        <dbReference type="SAM" id="Phobius"/>
    </source>
</evidence>
<dbReference type="CDD" id="cd06225">
    <property type="entry name" value="HAMP"/>
    <property type="match status" value="1"/>
</dbReference>
<dbReference type="PROSITE" id="PS50883">
    <property type="entry name" value="EAL"/>
    <property type="match status" value="1"/>
</dbReference>
<dbReference type="PROSITE" id="PS50887">
    <property type="entry name" value="GGDEF"/>
    <property type="match status" value="1"/>
</dbReference>
<keyword evidence="1" id="KW-1133">Transmembrane helix</keyword>
<accession>A0A8I1MSY5</accession>
<dbReference type="PROSITE" id="PS50885">
    <property type="entry name" value="HAMP"/>
    <property type="match status" value="1"/>
</dbReference>
<dbReference type="InterPro" id="IPR029787">
    <property type="entry name" value="Nucleotide_cyclase"/>
</dbReference>
<dbReference type="PANTHER" id="PTHR44757">
    <property type="entry name" value="DIGUANYLATE CYCLASE DGCP"/>
    <property type="match status" value="1"/>
</dbReference>
<dbReference type="PANTHER" id="PTHR44757:SF2">
    <property type="entry name" value="BIOFILM ARCHITECTURE MAINTENANCE PROTEIN MBAA"/>
    <property type="match status" value="1"/>
</dbReference>
<evidence type="ECO:0000313" key="5">
    <source>
        <dbReference type="EMBL" id="MBN8743250.1"/>
    </source>
</evidence>
<dbReference type="FunFam" id="3.20.20.450:FF:000001">
    <property type="entry name" value="Cyclic di-GMP phosphodiesterase yahA"/>
    <property type="match status" value="1"/>
</dbReference>
<evidence type="ECO:0000259" key="4">
    <source>
        <dbReference type="PROSITE" id="PS50887"/>
    </source>
</evidence>
<dbReference type="Pfam" id="PF00563">
    <property type="entry name" value="EAL"/>
    <property type="match status" value="1"/>
</dbReference>
<dbReference type="Gene3D" id="3.30.70.270">
    <property type="match status" value="1"/>
</dbReference>
<dbReference type="InterPro" id="IPR035919">
    <property type="entry name" value="EAL_sf"/>
</dbReference>
<proteinExistence type="predicted"/>
<reference evidence="5" key="1">
    <citation type="submission" date="2021-02" db="EMBL/GenBank/DDBJ databases">
        <title>Thiocyanate and organic carbon inputs drive convergent selection for specific autotrophic Afipia and Thiobacillus strains within complex microbiomes.</title>
        <authorList>
            <person name="Huddy R.J."/>
            <person name="Sachdeva R."/>
            <person name="Kadzinga F."/>
            <person name="Kantor R.S."/>
            <person name="Harrison S.T.L."/>
            <person name="Banfield J.F."/>
        </authorList>
    </citation>
    <scope>NUCLEOTIDE SEQUENCE</scope>
    <source>
        <strain evidence="5">SCN18_13_7_16_R3_B_64_19</strain>
    </source>
</reference>
<dbReference type="AlphaFoldDB" id="A0A8I1MSY5"/>
<dbReference type="SMART" id="SM00052">
    <property type="entry name" value="EAL"/>
    <property type="match status" value="1"/>
</dbReference>
<dbReference type="SUPFAM" id="SSF141868">
    <property type="entry name" value="EAL domain-like"/>
    <property type="match status" value="1"/>
</dbReference>
<dbReference type="InterPro" id="IPR043128">
    <property type="entry name" value="Rev_trsase/Diguanyl_cyclase"/>
</dbReference>
<dbReference type="Gene3D" id="3.20.20.450">
    <property type="entry name" value="EAL domain"/>
    <property type="match status" value="1"/>
</dbReference>
<feature type="transmembrane region" description="Helical" evidence="1">
    <location>
        <begin position="253"/>
        <end position="277"/>
    </location>
</feature>
<dbReference type="CDD" id="cd01948">
    <property type="entry name" value="EAL"/>
    <property type="match status" value="1"/>
</dbReference>
<dbReference type="NCBIfam" id="TIGR00254">
    <property type="entry name" value="GGDEF"/>
    <property type="match status" value="1"/>
</dbReference>
<keyword evidence="1" id="KW-0812">Transmembrane</keyword>
<evidence type="ECO:0000259" key="3">
    <source>
        <dbReference type="PROSITE" id="PS50885"/>
    </source>
</evidence>
<dbReference type="RefSeq" id="WP_276727790.1">
    <property type="nucleotide sequence ID" value="NZ_JAFKMR010000011.1"/>
</dbReference>
<gene>
    <name evidence="5" type="ORF">J0I24_02985</name>
</gene>
<dbReference type="EMBL" id="JAFKMR010000011">
    <property type="protein sequence ID" value="MBN8743250.1"/>
    <property type="molecule type" value="Genomic_DNA"/>
</dbReference>
<comment type="caution">
    <text evidence="5">The sequence shown here is derived from an EMBL/GenBank/DDBJ whole genome shotgun (WGS) entry which is preliminary data.</text>
</comment>
<feature type="domain" description="GGDEF" evidence="4">
    <location>
        <begin position="534"/>
        <end position="666"/>
    </location>
</feature>
<dbReference type="GO" id="GO:0016020">
    <property type="term" value="C:membrane"/>
    <property type="evidence" value="ECO:0007669"/>
    <property type="project" value="InterPro"/>
</dbReference>
<feature type="domain" description="EAL" evidence="2">
    <location>
        <begin position="675"/>
        <end position="929"/>
    </location>
</feature>
<evidence type="ECO:0000313" key="6">
    <source>
        <dbReference type="Proteomes" id="UP000664800"/>
    </source>
</evidence>
<dbReference type="Proteomes" id="UP000664800">
    <property type="component" value="Unassembled WGS sequence"/>
</dbReference>
<dbReference type="SUPFAM" id="SSF158472">
    <property type="entry name" value="HAMP domain-like"/>
    <property type="match status" value="1"/>
</dbReference>
<sequence>MRPPRLSTGFSGSRLGRQLFALFVVAALVPLALSDWLSSTAVNQVAQQLNMQSQQRMTRQVSRQVFDRLLTAKTLLLALPSSAPQADAQLPGLGRAFDALLLQTPQGKPEWASANAANLWRNWQRAFPAIPPVQPLMDASAGLTQVLLRTHRAKGEPTRVYLAALQNGQPRWIAELNPKFLWGPVHDAMDGGVWSVRNAEGALLYPVANVTAPAAQRGAAAGSVFRFQLFLGGEFGAPDWLFIQQAPQPRVSWLGWPLAVWLGLVAAATLLLIALLAQRQIRRTLVPLEQLTAGTRSLAAGDNSARVQVHSQDEFGVLAGAFNDMAAKIGAQFHALEGLAAMDRDILSGASVDSLARRVLDQLEGLYPEASAAVIWQKEPRNFRRAVLWHDGKTNKTVFDVRDVACDAAAQAQWSGLQGDRQFQINSLGENALRDAPCLRSLMPPADGWVALLPLRQGEAVQALIALGLPAEPAASELQPAAEVRDRLAVGLAAQDRERALVHQATHDSLTGLLNRHGLHEKLDALLAPGQAAAPLALLYIDLDNFKDVNDSRGHAAGDALLCQASERLRTRLQANGIVARQGGDEFTLVLPLADAATAQATADAMIRALREPFDLAGGPVQVGASVGIALCPQHACERNELLRCADIALYAAKAYGRGRAQLFNPTLDAEARTLAQLLADLRQALVRGEFVAFYQPRVNAADGRITSAEALIRWHHPQRGLLFPDAFIAVAESYGLIAPIGRWMLDAACQQMAQWRREGIDIARVSVNVSAVQFESGELVGQVQNALERHAVPPATLELEITESLLVDENDALFAQLTALRDMGVTLALDDFGTGYSSMAALRKLPIDVMKIDRSFVIDLETDASALPAVRAIVALAQASHLHLVAEGVETETQARMLRELGCHELQGYLYSRPVEPSKFLQLPGLRHGAPAA</sequence>
<feature type="domain" description="HAMP" evidence="3">
    <location>
        <begin position="282"/>
        <end position="334"/>
    </location>
</feature>
<dbReference type="InterPro" id="IPR000160">
    <property type="entry name" value="GGDEF_dom"/>
</dbReference>
<protein>
    <submittedName>
        <fullName evidence="5">EAL domain-containing protein</fullName>
    </submittedName>
</protein>
<dbReference type="SMART" id="SM00304">
    <property type="entry name" value="HAMP"/>
    <property type="match status" value="1"/>
</dbReference>
<dbReference type="SMART" id="SM00267">
    <property type="entry name" value="GGDEF"/>
    <property type="match status" value="1"/>
</dbReference>
<dbReference type="Pfam" id="PF00990">
    <property type="entry name" value="GGDEF"/>
    <property type="match status" value="1"/>
</dbReference>
<evidence type="ECO:0000259" key="2">
    <source>
        <dbReference type="PROSITE" id="PS50883"/>
    </source>
</evidence>
<keyword evidence="1" id="KW-0472">Membrane</keyword>
<dbReference type="InterPro" id="IPR003660">
    <property type="entry name" value="HAMP_dom"/>
</dbReference>
<name>A0A8I1MSY5_THIA3</name>
<dbReference type="SUPFAM" id="SSF55073">
    <property type="entry name" value="Nucleotide cyclase"/>
    <property type="match status" value="1"/>
</dbReference>
<dbReference type="CDD" id="cd01949">
    <property type="entry name" value="GGDEF"/>
    <property type="match status" value="1"/>
</dbReference>
<dbReference type="Pfam" id="PF00672">
    <property type="entry name" value="HAMP"/>
    <property type="match status" value="1"/>
</dbReference>